<evidence type="ECO:0000313" key="2">
    <source>
        <dbReference type="Proteomes" id="UP000024404"/>
    </source>
</evidence>
<sequence>MRIYSTSQKSKYIKTSFNTDKRNHRESLAKHKAFIQSFLSSRHSCHSSMHIKPISVATHVNTNDKTHQLFSNDNAFNHSKTEVWKWFYQIHQIRSCPVN</sequence>
<dbReference type="Proteomes" id="UP000024404">
    <property type="component" value="Unassembled WGS sequence"/>
</dbReference>
<reference evidence="2" key="1">
    <citation type="submission" date="2013-10" db="EMBL/GenBank/DDBJ databases">
        <title>Genome sequencing of Onchocerca volvulus.</title>
        <authorList>
            <person name="Cotton J."/>
            <person name="Tsai J."/>
            <person name="Stanley E."/>
            <person name="Tracey A."/>
            <person name="Holroyd N."/>
            <person name="Lustigman S."/>
            <person name="Berriman M."/>
        </authorList>
    </citation>
    <scope>NUCLEOTIDE SEQUENCE</scope>
</reference>
<dbReference type="AlphaFoldDB" id="A0A8R1Y0L6"/>
<evidence type="ECO:0000313" key="1">
    <source>
        <dbReference type="EnsemblMetazoa" id="OVOC6655.1"/>
    </source>
</evidence>
<keyword evidence="2" id="KW-1185">Reference proteome</keyword>
<dbReference type="EMBL" id="CMVM020000180">
    <property type="status" value="NOT_ANNOTATED_CDS"/>
    <property type="molecule type" value="Genomic_DNA"/>
</dbReference>
<reference evidence="1" key="2">
    <citation type="submission" date="2022-06" db="UniProtKB">
        <authorList>
            <consortium name="EnsemblMetazoa"/>
        </authorList>
    </citation>
    <scope>IDENTIFICATION</scope>
</reference>
<accession>A0A8R1Y0L6</accession>
<name>A0A8R1Y0L6_ONCVO</name>
<proteinExistence type="predicted"/>
<organism evidence="1 2">
    <name type="scientific">Onchocerca volvulus</name>
    <dbReference type="NCBI Taxonomy" id="6282"/>
    <lineage>
        <taxon>Eukaryota</taxon>
        <taxon>Metazoa</taxon>
        <taxon>Ecdysozoa</taxon>
        <taxon>Nematoda</taxon>
        <taxon>Chromadorea</taxon>
        <taxon>Rhabditida</taxon>
        <taxon>Spirurina</taxon>
        <taxon>Spiruromorpha</taxon>
        <taxon>Filarioidea</taxon>
        <taxon>Onchocercidae</taxon>
        <taxon>Onchocerca</taxon>
    </lineage>
</organism>
<protein>
    <submittedName>
        <fullName evidence="1">Uncharacterized protein</fullName>
    </submittedName>
</protein>
<dbReference type="EnsemblMetazoa" id="OVOC6655.1">
    <property type="protein sequence ID" value="OVOC6655.1"/>
    <property type="gene ID" value="WBGene00243464"/>
</dbReference>